<keyword evidence="3" id="KW-0056">Arginine metabolism</keyword>
<protein>
    <recommendedName>
        <fullName evidence="3">Arginine deiminase</fullName>
        <shortName evidence="3">ADI</shortName>
        <ecNumber evidence="3">3.5.3.6</ecNumber>
    </recommendedName>
    <alternativeName>
        <fullName evidence="3">Arginine dihydrolase</fullName>
        <shortName evidence="3">AD</shortName>
    </alternativeName>
</protein>
<accession>A0ABY8G1Q7</accession>
<proteinExistence type="inferred from homology"/>
<evidence type="ECO:0000256" key="1">
    <source>
        <dbReference type="ARBA" id="ARBA00010206"/>
    </source>
</evidence>
<dbReference type="Proteomes" id="UP001215216">
    <property type="component" value="Chromosome"/>
</dbReference>
<dbReference type="PIRSF" id="PIRSF006356">
    <property type="entry name" value="Arg_deiminase"/>
    <property type="match status" value="1"/>
</dbReference>
<name>A0ABY8G1Q7_9ACTO</name>
<dbReference type="InterPro" id="IPR003876">
    <property type="entry name" value="Arg_deiminase"/>
</dbReference>
<dbReference type="Pfam" id="PF02274">
    <property type="entry name" value="ADI"/>
    <property type="match status" value="1"/>
</dbReference>
<dbReference type="Gene3D" id="3.75.10.10">
    <property type="entry name" value="L-arginine/glycine Amidinotransferase, Chain A"/>
    <property type="match status" value="1"/>
</dbReference>
<dbReference type="NCBIfam" id="NF002381">
    <property type="entry name" value="PRK01388.1"/>
    <property type="match status" value="1"/>
</dbReference>
<reference evidence="4 5" key="1">
    <citation type="submission" date="2023-03" db="EMBL/GenBank/DDBJ databases">
        <title>Complete genome of Arcanobacterium canis strain DSM 25104 isolated in 2010 from a canine otitis externa in Germany.</title>
        <authorList>
            <person name="Borowiak M."/>
            <person name="Kreitlow A."/>
            <person name="Malorny B."/>
            <person name="Laemmler C."/>
            <person name="Prenger-Berninghoff E."/>
            <person name="Ploetz M."/>
            <person name="Abdulmawjood A."/>
        </authorList>
    </citation>
    <scope>NUCLEOTIDE SEQUENCE [LARGE SCALE GENOMIC DNA]</scope>
    <source>
        <strain evidence="4 5">DSM 25104</strain>
    </source>
</reference>
<dbReference type="HAMAP" id="MF_00242">
    <property type="entry name" value="Arg_deiminase"/>
    <property type="match status" value="1"/>
</dbReference>
<comment type="catalytic activity">
    <reaction evidence="3">
        <text>L-arginine + H2O = L-citrulline + NH4(+)</text>
        <dbReference type="Rhea" id="RHEA:19597"/>
        <dbReference type="ChEBI" id="CHEBI:15377"/>
        <dbReference type="ChEBI" id="CHEBI:28938"/>
        <dbReference type="ChEBI" id="CHEBI:32682"/>
        <dbReference type="ChEBI" id="CHEBI:57743"/>
        <dbReference type="EC" id="3.5.3.6"/>
    </reaction>
</comment>
<gene>
    <name evidence="3" type="primary">arcA</name>
    <name evidence="4" type="ORF">P7079_00865</name>
</gene>
<dbReference type="GO" id="GO:0016990">
    <property type="term" value="F:arginine deiminase activity"/>
    <property type="evidence" value="ECO:0007669"/>
    <property type="project" value="UniProtKB-EC"/>
</dbReference>
<dbReference type="SUPFAM" id="SSF55909">
    <property type="entry name" value="Pentein"/>
    <property type="match status" value="1"/>
</dbReference>
<keyword evidence="5" id="KW-1185">Reference proteome</keyword>
<comment type="similarity">
    <text evidence="1 3">Belongs to the arginine deiminase family.</text>
</comment>
<dbReference type="EMBL" id="CP121208">
    <property type="protein sequence ID" value="WFM83566.1"/>
    <property type="molecule type" value="Genomic_DNA"/>
</dbReference>
<dbReference type="PRINTS" id="PR01466">
    <property type="entry name" value="ARGDEIMINASE"/>
</dbReference>
<dbReference type="Gene3D" id="1.10.3930.10">
    <property type="entry name" value="Arginine deiminase"/>
    <property type="match status" value="1"/>
</dbReference>
<keyword evidence="2 3" id="KW-0378">Hydrolase</keyword>
<evidence type="ECO:0000313" key="5">
    <source>
        <dbReference type="Proteomes" id="UP001215216"/>
    </source>
</evidence>
<evidence type="ECO:0000256" key="2">
    <source>
        <dbReference type="ARBA" id="ARBA00022801"/>
    </source>
</evidence>
<dbReference type="PANTHER" id="PTHR47271:SF2">
    <property type="entry name" value="ARGININE DEIMINASE"/>
    <property type="match status" value="1"/>
</dbReference>
<feature type="active site" description="Amidino-cysteine intermediate" evidence="3">
    <location>
        <position position="397"/>
    </location>
</feature>
<comment type="pathway">
    <text evidence="3">Amino-acid degradation; L-arginine degradation via ADI pathway; carbamoyl phosphate from L-arginine: step 1/2.</text>
</comment>
<dbReference type="PANTHER" id="PTHR47271">
    <property type="entry name" value="ARGININE DEIMINASE"/>
    <property type="match status" value="1"/>
</dbReference>
<evidence type="ECO:0000256" key="3">
    <source>
        <dbReference type="HAMAP-Rule" id="MF_00242"/>
    </source>
</evidence>
<organism evidence="4 5">
    <name type="scientific">Arcanobacterium canis</name>
    <dbReference type="NCBI Taxonomy" id="999183"/>
    <lineage>
        <taxon>Bacteria</taxon>
        <taxon>Bacillati</taxon>
        <taxon>Actinomycetota</taxon>
        <taxon>Actinomycetes</taxon>
        <taxon>Actinomycetales</taxon>
        <taxon>Actinomycetaceae</taxon>
        <taxon>Arcanobacterium</taxon>
    </lineage>
</organism>
<dbReference type="RefSeq" id="WP_278012961.1">
    <property type="nucleotide sequence ID" value="NZ_CP121208.1"/>
</dbReference>
<keyword evidence="3" id="KW-0963">Cytoplasm</keyword>
<dbReference type="EC" id="3.5.3.6" evidence="3"/>
<evidence type="ECO:0000313" key="4">
    <source>
        <dbReference type="EMBL" id="WFM83566.1"/>
    </source>
</evidence>
<sequence>MKPHVASETAPLKQVMLHRPGTEMLRLTPSNKDKLLFDDILWLEKAREEHDVFAKELTDRGIEVLYFQELLAQTLDIPEARASALQRIFTEESIGFGAVDAVANYCEQLPSDDLAALLIGGMTKRELFERIPRTTSVSMEAIDDDDFVLAPLPNHLFTRDTSCWIYDGVSINAMRMSARRRETINAEVIYRYHPRFTEYGPHIHSNGLEAGDATVEGGDVHIIGNKSVLIGMSERTCPQGVERLAARLFASGQVERVVALEMPKSRAQMHLDTVMSMADPETFVKYPGLGMLRSQVIRPGRTPKELDVTVHDPSQMHDVIAQALGLESIRVLEPPFDALTSEREQWNDGSNVLAIAPGVVVTYERNTPTNDFLAENGLEVVAIPGNELGRGRGGPRCMSCPIVREDI</sequence>
<comment type="subcellular location">
    <subcellularLocation>
        <location evidence="3">Cytoplasm</location>
    </subcellularLocation>
</comment>